<evidence type="ECO:0000313" key="2">
    <source>
        <dbReference type="EMBL" id="MBE1723690.1"/>
    </source>
</evidence>
<accession>A0ABR9MQZ6</accession>
<protein>
    <submittedName>
        <fullName evidence="2">Nucleotidyltransferase domain-containing protein</fullName>
    </submittedName>
</protein>
<sequence length="353" mass="41414">MNLETAKNESESTLDRLRRALEKIMPNFENQDQGRLIDKLREALKKIIPNFENQDQGRLIVVTCGSYARKEATSGSDLDFFIIFSSPKYKKKRLQETISTKIAKVIEEEGIKLPSNNGAFGQFIEKEELLKNIGGDKDNNQHITRRILYLLEGKSLYNEGDFLSLRKEIIKKYIKGTKKEHLPRYLLNDIIRYWRTVTVDYAFKADRYKEGGWAIRNIKLIYSRKILYASGIFSVAYTIGLPEDEKISKLADLLCKTPLERIEYVCDAHAKEYNKYKVKEYLIEIKRQYKTFLEKIDDKSIRECLEKLPQEKRDDETTFTEFKKEGTTFGKSLYELFLSTFPEDHEIREAVIF</sequence>
<feature type="domain" description="Polymerase nucleotidyl transferase" evidence="1">
    <location>
        <begin position="51"/>
        <end position="99"/>
    </location>
</feature>
<evidence type="ECO:0000313" key="3">
    <source>
        <dbReference type="Proteomes" id="UP000599085"/>
    </source>
</evidence>
<dbReference type="SUPFAM" id="SSF81301">
    <property type="entry name" value="Nucleotidyltransferase"/>
    <property type="match status" value="1"/>
</dbReference>
<dbReference type="Pfam" id="PF01909">
    <property type="entry name" value="NTP_transf_2"/>
    <property type="match status" value="1"/>
</dbReference>
<gene>
    <name evidence="2" type="ORF">IGM82_04640</name>
</gene>
<dbReference type="Proteomes" id="UP000599085">
    <property type="component" value="Unassembled WGS sequence"/>
</dbReference>
<proteinExistence type="predicted"/>
<dbReference type="RefSeq" id="WP_192848403.1">
    <property type="nucleotide sequence ID" value="NZ_JADAQV010000002.1"/>
</dbReference>
<dbReference type="InterPro" id="IPR043519">
    <property type="entry name" value="NT_sf"/>
</dbReference>
<evidence type="ECO:0000259" key="1">
    <source>
        <dbReference type="Pfam" id="PF01909"/>
    </source>
</evidence>
<keyword evidence="3" id="KW-1185">Reference proteome</keyword>
<dbReference type="EMBL" id="JADAQV010000002">
    <property type="protein sequence ID" value="MBE1723690.1"/>
    <property type="molecule type" value="Genomic_DNA"/>
</dbReference>
<dbReference type="Gene3D" id="3.30.460.10">
    <property type="entry name" value="Beta Polymerase, domain 2"/>
    <property type="match status" value="1"/>
</dbReference>
<name>A0ABR9MQZ6_9PROT</name>
<comment type="caution">
    <text evidence="2">The sequence shown here is derived from an EMBL/GenBank/DDBJ whole genome shotgun (WGS) entry which is preliminary data.</text>
</comment>
<dbReference type="InterPro" id="IPR002934">
    <property type="entry name" value="Polymerase_NTP_transf_dom"/>
</dbReference>
<organism evidence="2 3">
    <name type="scientific">Bombella apis</name>
    <dbReference type="NCBI Taxonomy" id="1785988"/>
    <lineage>
        <taxon>Bacteria</taxon>
        <taxon>Pseudomonadati</taxon>
        <taxon>Pseudomonadota</taxon>
        <taxon>Alphaproteobacteria</taxon>
        <taxon>Acetobacterales</taxon>
        <taxon>Acetobacteraceae</taxon>
        <taxon>Bombella</taxon>
    </lineage>
</organism>
<reference evidence="2 3" key="1">
    <citation type="submission" date="2020-09" db="EMBL/GenBank/DDBJ databases">
        <title>Bombella mellium and Bombella favum sp. nov., two novel species isolated from honey of Apis mellifera.</title>
        <authorList>
            <person name="Hilgarth M."/>
            <person name="Redwitz J."/>
            <person name="Ehrmann M.A."/>
            <person name="Vogel R.F."/>
            <person name="Jakob F."/>
        </authorList>
    </citation>
    <scope>NUCLEOTIDE SEQUENCE [LARGE SCALE GENOMIC DNA]</scope>
    <source>
        <strain evidence="2 3">MRM1</strain>
    </source>
</reference>